<feature type="compositionally biased region" description="Low complexity" evidence="2">
    <location>
        <begin position="499"/>
        <end position="512"/>
    </location>
</feature>
<dbReference type="PANTHER" id="PTHR15921:SF3">
    <property type="entry name" value="PRE-MRNA CLEAVAGE COMPLEX 2 PROTEIN PCF11"/>
    <property type="match status" value="1"/>
</dbReference>
<feature type="region of interest" description="Disordered" evidence="2">
    <location>
        <begin position="268"/>
        <end position="289"/>
    </location>
</feature>
<feature type="region of interest" description="Disordered" evidence="2">
    <location>
        <begin position="571"/>
        <end position="600"/>
    </location>
</feature>
<feature type="compositionally biased region" description="Polar residues" evidence="2">
    <location>
        <begin position="676"/>
        <end position="696"/>
    </location>
</feature>
<feature type="region of interest" description="Disordered" evidence="2">
    <location>
        <begin position="66"/>
        <end position="155"/>
    </location>
</feature>
<keyword evidence="5" id="KW-1185">Reference proteome</keyword>
<feature type="compositionally biased region" description="Basic and acidic residues" evidence="2">
    <location>
        <begin position="127"/>
        <end position="148"/>
    </location>
</feature>
<dbReference type="InterPro" id="IPR013087">
    <property type="entry name" value="Znf_C2H2_type"/>
</dbReference>
<gene>
    <name evidence="4" type="ORF">KSP40_PGU007344</name>
</gene>
<organism evidence="4 5">
    <name type="scientific">Platanthera guangdongensis</name>
    <dbReference type="NCBI Taxonomy" id="2320717"/>
    <lineage>
        <taxon>Eukaryota</taxon>
        <taxon>Viridiplantae</taxon>
        <taxon>Streptophyta</taxon>
        <taxon>Embryophyta</taxon>
        <taxon>Tracheophyta</taxon>
        <taxon>Spermatophyta</taxon>
        <taxon>Magnoliopsida</taxon>
        <taxon>Liliopsida</taxon>
        <taxon>Asparagales</taxon>
        <taxon>Orchidaceae</taxon>
        <taxon>Orchidoideae</taxon>
        <taxon>Orchideae</taxon>
        <taxon>Orchidinae</taxon>
        <taxon>Platanthera</taxon>
    </lineage>
</organism>
<keyword evidence="1" id="KW-0863">Zinc-finger</keyword>
<evidence type="ECO:0000313" key="4">
    <source>
        <dbReference type="EMBL" id="KAK8960205.1"/>
    </source>
</evidence>
<keyword evidence="1" id="KW-0479">Metal-binding</keyword>
<sequence>MEEGRWCRGRFLSRGKKMNMTFTVCDRRGLTASKGVSERRRLRALFPPSEEEKRYKVGRGWFSPSRMKDRGLTGSHRKFSPSGKEISSEEIDEIVSPVDNAERSIRTTSTGSMRQLSELPKKNVQLPRREQQSSDFTNEKKSYKDARDPNFSSQLLRKPDLGVGRIIDRVTELDEMGRTIDQVKESDEPSKAYFRAGGAAESTAYRRNGFDADHIYDSYRALGSVRNNSHVPSFHSNRANWPASKSWKASEEEEYIWDDMGSRSVEYEGAGNKRNSWSADDQDKPPNIKSHKWLSVETEQVDSRFNKFDSFQMRPNISGAEDRIHFPREHEEHFLQPNSEETEPRGSRSSWPLPLCDTSVPALALDRAISRVSGQTERRLGPFYGCIRIRWNVRTSETASFTISFSHFSSAQSAPLQQQKQHSPIDQDYLPVLSSQMGQNSSQLSGPFRRDKFALFSTDSFPISSESPRQKAHTSLNSQPFQPHTSQPSSSPFLEQKQHLSSLQQSLTDQSQAVQNETSAYVSHGFRANESKGFSGSVHSSTPLDVSGQSNTSNLLTAIFKSDFLSNKPASGLNIHPPLPSGPPPVQTLPSSSALPTSSTEMTSLGIITPGIAPPLPVGMLPPLPPGPPPSASLLSSSLQTANSTSIGLNPLSSLLSSLVAKGIITSTSTQLPAVISSQMSKESTSQNSDLDGSTSTPPPSSKEFTVRSSSTARHISLTENLIGTQFKTEIVREFHPGVIDSLLDDLKHQCNACGLRFRHQEQLRSHLDWHSSNSLEINDSNKVCRRWYSSISSWVSGDIEPQCGPASFISLEDTSEEHLEPMVTADESQSICAFCGEPFEDFYSVERDEWMYKGTVYLNVMNDKHVARGMEERMVDDPIVHAKCISASEVYGGVAQRS</sequence>
<evidence type="ECO:0000256" key="1">
    <source>
        <dbReference type="PROSITE-ProRule" id="PRU00042"/>
    </source>
</evidence>
<evidence type="ECO:0000259" key="3">
    <source>
        <dbReference type="PROSITE" id="PS50157"/>
    </source>
</evidence>
<dbReference type="Pfam" id="PF23228">
    <property type="entry name" value="zf_PCFS4"/>
    <property type="match status" value="1"/>
</dbReference>
<dbReference type="PROSITE" id="PS50157">
    <property type="entry name" value="ZINC_FINGER_C2H2_2"/>
    <property type="match status" value="1"/>
</dbReference>
<feature type="compositionally biased region" description="Low complexity" evidence="2">
    <location>
        <begin position="588"/>
        <end position="600"/>
    </location>
</feature>
<keyword evidence="1" id="KW-0862">Zinc</keyword>
<dbReference type="PROSITE" id="PS00028">
    <property type="entry name" value="ZINC_FINGER_C2H2_1"/>
    <property type="match status" value="1"/>
</dbReference>
<comment type="caution">
    <text evidence="4">The sequence shown here is derived from an EMBL/GenBank/DDBJ whole genome shotgun (WGS) entry which is preliminary data.</text>
</comment>
<evidence type="ECO:0000256" key="2">
    <source>
        <dbReference type="SAM" id="MobiDB-lite"/>
    </source>
</evidence>
<feature type="compositionally biased region" description="Pro residues" evidence="2">
    <location>
        <begin position="577"/>
        <end position="587"/>
    </location>
</feature>
<reference evidence="4 5" key="1">
    <citation type="journal article" date="2022" name="Nat. Plants">
        <title>Genomes of leafy and leafless Platanthera orchids illuminate the evolution of mycoheterotrophy.</title>
        <authorList>
            <person name="Li M.H."/>
            <person name="Liu K.W."/>
            <person name="Li Z."/>
            <person name="Lu H.C."/>
            <person name="Ye Q.L."/>
            <person name="Zhang D."/>
            <person name="Wang J.Y."/>
            <person name="Li Y.F."/>
            <person name="Zhong Z.M."/>
            <person name="Liu X."/>
            <person name="Yu X."/>
            <person name="Liu D.K."/>
            <person name="Tu X.D."/>
            <person name="Liu B."/>
            <person name="Hao Y."/>
            <person name="Liao X.Y."/>
            <person name="Jiang Y.T."/>
            <person name="Sun W.H."/>
            <person name="Chen J."/>
            <person name="Chen Y.Q."/>
            <person name="Ai Y."/>
            <person name="Zhai J.W."/>
            <person name="Wu S.S."/>
            <person name="Zhou Z."/>
            <person name="Hsiao Y.Y."/>
            <person name="Wu W.L."/>
            <person name="Chen Y.Y."/>
            <person name="Lin Y.F."/>
            <person name="Hsu J.L."/>
            <person name="Li C.Y."/>
            <person name="Wang Z.W."/>
            <person name="Zhao X."/>
            <person name="Zhong W.Y."/>
            <person name="Ma X.K."/>
            <person name="Ma L."/>
            <person name="Huang J."/>
            <person name="Chen G.Z."/>
            <person name="Huang M.Z."/>
            <person name="Huang L."/>
            <person name="Peng D.H."/>
            <person name="Luo Y.B."/>
            <person name="Zou S.Q."/>
            <person name="Chen S.P."/>
            <person name="Lan S."/>
            <person name="Tsai W.C."/>
            <person name="Van de Peer Y."/>
            <person name="Liu Z.J."/>
        </authorList>
    </citation>
    <scope>NUCLEOTIDE SEQUENCE [LARGE SCALE GENOMIC DNA]</scope>
    <source>
        <strain evidence="4">Lor288</strain>
    </source>
</reference>
<feature type="compositionally biased region" description="Polar residues" evidence="2">
    <location>
        <begin position="106"/>
        <end position="115"/>
    </location>
</feature>
<evidence type="ECO:0000313" key="5">
    <source>
        <dbReference type="Proteomes" id="UP001412067"/>
    </source>
</evidence>
<dbReference type="PANTHER" id="PTHR15921">
    <property type="entry name" value="PRE-MRNA CLEAVAGE COMPLEX II"/>
    <property type="match status" value="1"/>
</dbReference>
<feature type="domain" description="C2H2-type" evidence="3">
    <location>
        <begin position="749"/>
        <end position="776"/>
    </location>
</feature>
<protein>
    <recommendedName>
        <fullName evidence="3">C2H2-type domain-containing protein</fullName>
    </recommendedName>
</protein>
<dbReference type="InterPro" id="IPR057242">
    <property type="entry name" value="PCFS4-like"/>
</dbReference>
<dbReference type="Proteomes" id="UP001412067">
    <property type="component" value="Unassembled WGS sequence"/>
</dbReference>
<feature type="region of interest" description="Disordered" evidence="2">
    <location>
        <begin position="676"/>
        <end position="710"/>
    </location>
</feature>
<dbReference type="InterPro" id="IPR045154">
    <property type="entry name" value="PCF11-like"/>
</dbReference>
<proteinExistence type="predicted"/>
<name>A0ABR2M7S2_9ASPA</name>
<feature type="region of interest" description="Disordered" evidence="2">
    <location>
        <begin position="462"/>
        <end position="516"/>
    </location>
</feature>
<accession>A0ABR2M7S2</accession>
<feature type="compositionally biased region" description="Polar residues" evidence="2">
    <location>
        <begin position="462"/>
        <end position="493"/>
    </location>
</feature>
<dbReference type="EMBL" id="JBBWWR010000010">
    <property type="protein sequence ID" value="KAK8960205.1"/>
    <property type="molecule type" value="Genomic_DNA"/>
</dbReference>